<proteinExistence type="predicted"/>
<dbReference type="InterPro" id="IPR026444">
    <property type="entry name" value="Secre_tail"/>
</dbReference>
<protein>
    <recommendedName>
        <fullName evidence="3">Secretion system C-terminal sorting domain-containing protein</fullName>
    </recommendedName>
</protein>
<evidence type="ECO:0000313" key="1">
    <source>
        <dbReference type="EMBL" id="RCH54505.1"/>
    </source>
</evidence>
<dbReference type="Proteomes" id="UP000253209">
    <property type="component" value="Unassembled WGS sequence"/>
</dbReference>
<dbReference type="AlphaFoldDB" id="A0A367GNA2"/>
<sequence>MIMKQSILKPGFECVFALSLAAIVGLPPLVMGQDKQENDYQKQITVKMKGSDTMVNSKRIKDMPATGRDEVSEDILVDTRTFTLKPQPDEKRRRFVIKRKPHGEKSDILIDRRALDRDEMPGHEMEEGVMINDSLGKKLGLKLKVLREAPGLAFNNGLTDDHSIDSDGSLNDVTRVRGFRLGRTFDNLVKPNSQSFNYTSTDADGISTHVSYRINAASAEKLKMIAGVNTATLQLKDIHISPEFSTGKTTLTFNLPAKTAAEVQFKDSQGKLLWSDKAVNGAFSKTFVLGLNGAYYLQVKQGMDIAVKRVVKED</sequence>
<reference evidence="1 2" key="1">
    <citation type="submission" date="2018-05" db="EMBL/GenBank/DDBJ databases">
        <title>Mucilaginibacter hurinus sp. nov., isolated from briquette warehouse soil.</title>
        <authorList>
            <person name="Choi L."/>
        </authorList>
    </citation>
    <scope>NUCLEOTIDE SEQUENCE [LARGE SCALE GENOMIC DNA]</scope>
    <source>
        <strain evidence="1 2">ZR32</strain>
    </source>
</reference>
<accession>A0A367GNA2</accession>
<organism evidence="1 2">
    <name type="scientific">Mucilaginibacter hurinus</name>
    <dbReference type="NCBI Taxonomy" id="2201324"/>
    <lineage>
        <taxon>Bacteria</taxon>
        <taxon>Pseudomonadati</taxon>
        <taxon>Bacteroidota</taxon>
        <taxon>Sphingobacteriia</taxon>
        <taxon>Sphingobacteriales</taxon>
        <taxon>Sphingobacteriaceae</taxon>
        <taxon>Mucilaginibacter</taxon>
    </lineage>
</organism>
<dbReference type="EMBL" id="QGDC01000006">
    <property type="protein sequence ID" value="RCH54505.1"/>
    <property type="molecule type" value="Genomic_DNA"/>
</dbReference>
<comment type="caution">
    <text evidence="1">The sequence shown here is derived from an EMBL/GenBank/DDBJ whole genome shotgun (WGS) entry which is preliminary data.</text>
</comment>
<gene>
    <name evidence="1" type="ORF">DJ568_11820</name>
</gene>
<keyword evidence="2" id="KW-1185">Reference proteome</keyword>
<name>A0A367GNA2_9SPHI</name>
<dbReference type="NCBIfam" id="TIGR04183">
    <property type="entry name" value="Por_Secre_tail"/>
    <property type="match status" value="1"/>
</dbReference>
<evidence type="ECO:0000313" key="2">
    <source>
        <dbReference type="Proteomes" id="UP000253209"/>
    </source>
</evidence>
<evidence type="ECO:0008006" key="3">
    <source>
        <dbReference type="Google" id="ProtNLM"/>
    </source>
</evidence>